<protein>
    <recommendedName>
        <fullName evidence="9">Man1/Src1-like C-terminal domain-containing protein</fullName>
    </recommendedName>
</protein>
<evidence type="ECO:0000256" key="5">
    <source>
        <dbReference type="ARBA" id="ARBA00023136"/>
    </source>
</evidence>
<evidence type="ECO:0000256" key="6">
    <source>
        <dbReference type="ARBA" id="ARBA00023242"/>
    </source>
</evidence>
<dbReference type="GO" id="GO:0005783">
    <property type="term" value="C:endoplasmic reticulum"/>
    <property type="evidence" value="ECO:0007669"/>
    <property type="project" value="TreeGrafter"/>
</dbReference>
<organism evidence="10 11">
    <name type="scientific">Cyanidiococcus yangmingshanensis</name>
    <dbReference type="NCBI Taxonomy" id="2690220"/>
    <lineage>
        <taxon>Eukaryota</taxon>
        <taxon>Rhodophyta</taxon>
        <taxon>Bangiophyceae</taxon>
        <taxon>Cyanidiales</taxon>
        <taxon>Cyanidiaceae</taxon>
        <taxon>Cyanidiococcus</taxon>
    </lineage>
</organism>
<dbReference type="GO" id="GO:0003682">
    <property type="term" value="F:chromatin binding"/>
    <property type="evidence" value="ECO:0007669"/>
    <property type="project" value="InterPro"/>
</dbReference>
<dbReference type="EMBL" id="VWRR01000002">
    <property type="protein sequence ID" value="KAF6004979.1"/>
    <property type="molecule type" value="Genomic_DNA"/>
</dbReference>
<dbReference type="Pfam" id="PF09402">
    <property type="entry name" value="MSC"/>
    <property type="match status" value="1"/>
</dbReference>
<gene>
    <name evidence="10" type="ORF">F1559_004698</name>
</gene>
<feature type="domain" description="Man1/Src1-like C-terminal" evidence="9">
    <location>
        <begin position="670"/>
        <end position="994"/>
    </location>
</feature>
<dbReference type="InterPro" id="IPR018996">
    <property type="entry name" value="Man1/Src1-like_C"/>
</dbReference>
<keyword evidence="2" id="KW-0597">Phosphoprotein</keyword>
<feature type="region of interest" description="Disordered" evidence="7">
    <location>
        <begin position="452"/>
        <end position="479"/>
    </location>
</feature>
<dbReference type="InterPro" id="IPR044780">
    <property type="entry name" value="Heh2/Src1"/>
</dbReference>
<feature type="region of interest" description="Disordered" evidence="7">
    <location>
        <begin position="801"/>
        <end position="842"/>
    </location>
</feature>
<feature type="region of interest" description="Disordered" evidence="7">
    <location>
        <begin position="524"/>
        <end position="574"/>
    </location>
</feature>
<accession>A0A7J7IQH1</accession>
<proteinExistence type="predicted"/>
<comment type="subcellular location">
    <subcellularLocation>
        <location evidence="1">Nucleus inner membrane</location>
    </subcellularLocation>
</comment>
<reference evidence="10 11" key="1">
    <citation type="journal article" date="2020" name="J. Phycol.">
        <title>Comparative genome analysis reveals Cyanidiococcus gen. nov., a new extremophilic red algal genus sister to Cyanidioschyzon (Cyanidioschyzonaceae, Rhodophyta).</title>
        <authorList>
            <person name="Liu S.-L."/>
            <person name="Chiang Y.-R."/>
            <person name="Yoon H.S."/>
            <person name="Fu H.-Y."/>
        </authorList>
    </citation>
    <scope>NUCLEOTIDE SEQUENCE [LARGE SCALE GENOMIC DNA]</scope>
    <source>
        <strain evidence="10 11">THAL066</strain>
    </source>
</reference>
<feature type="compositionally biased region" description="Basic and acidic residues" evidence="7">
    <location>
        <begin position="63"/>
        <end position="75"/>
    </location>
</feature>
<evidence type="ECO:0000256" key="7">
    <source>
        <dbReference type="SAM" id="MobiDB-lite"/>
    </source>
</evidence>
<dbReference type="PANTHER" id="PTHR47808:SF2">
    <property type="entry name" value="LEM DOMAIN-CONTAINING PROTEIN 2"/>
    <property type="match status" value="1"/>
</dbReference>
<dbReference type="GO" id="GO:0005637">
    <property type="term" value="C:nuclear inner membrane"/>
    <property type="evidence" value="ECO:0007669"/>
    <property type="project" value="UniProtKB-SubCell"/>
</dbReference>
<keyword evidence="11" id="KW-1185">Reference proteome</keyword>
<evidence type="ECO:0000256" key="4">
    <source>
        <dbReference type="ARBA" id="ARBA00022989"/>
    </source>
</evidence>
<feature type="transmembrane region" description="Helical" evidence="8">
    <location>
        <begin position="872"/>
        <end position="892"/>
    </location>
</feature>
<name>A0A7J7IQH1_9RHOD</name>
<dbReference type="PANTHER" id="PTHR47808">
    <property type="entry name" value="INNER NUCLEAR MEMBRANE PROTEIN HEH2-RELATED"/>
    <property type="match status" value="1"/>
</dbReference>
<evidence type="ECO:0000256" key="1">
    <source>
        <dbReference type="ARBA" id="ARBA00004540"/>
    </source>
</evidence>
<feature type="compositionally biased region" description="Basic and acidic residues" evidence="7">
    <location>
        <begin position="137"/>
        <end position="157"/>
    </location>
</feature>
<comment type="caution">
    <text evidence="10">The sequence shown here is derived from an EMBL/GenBank/DDBJ whole genome shotgun (WGS) entry which is preliminary data.</text>
</comment>
<keyword evidence="3 8" id="KW-0812">Transmembrane</keyword>
<evidence type="ECO:0000313" key="10">
    <source>
        <dbReference type="EMBL" id="KAF6004979.1"/>
    </source>
</evidence>
<feature type="region of interest" description="Disordered" evidence="7">
    <location>
        <begin position="360"/>
        <end position="394"/>
    </location>
</feature>
<dbReference type="InterPro" id="IPR041885">
    <property type="entry name" value="MAN1_winged_helix_dom"/>
</dbReference>
<dbReference type="Proteomes" id="UP000530660">
    <property type="component" value="Unassembled WGS sequence"/>
</dbReference>
<feature type="compositionally biased region" description="Polar residues" evidence="7">
    <location>
        <begin position="536"/>
        <end position="549"/>
    </location>
</feature>
<sequence>MIHLRILVGKRPAKAELVEVAERVRQQLLRRETKRGFTGLSQRSSPRKRREAEGDGLGLTHTAEPRTPVKFEEPRLSTARGASPLELVGGATGSGSVTTASTRVQRTPASRRRASSSRAITGTQPVSSRKRARRSPLRGDEARRWLVGDDIPEDRSPDGGAWADLQQTRPREASRASSGMASPAALIRSLRQASPATAASTVTTSPSRRVSRQRAASMSQPLQGTQRLGQAGEPSSPTPSASSGVGISASSRLGLREAFRDVLSMVKPLDRVESMDYIEFPEQVLPTENDPQAELNLSATAPSAITPDEGETRKSLDGAVQPGMMWHNRSPSEGMKSAAVHRGEPRRVSKSVDVERVGALPIQGGPSTGTSKRSRDVRFMGPAPTDDREGPYAEVPSTRQETAPMFSSVSAVDEARLAAIHQQVSAALSRIREETMRRSPVHKVTALDAIERGSIPPFAGQDRGVSDEAPPSPETTDQQTAVEAEAWGVLSTTPQQLCAPSPLQAFRQLRQERDHAMLGSGMLVSRGSAPVGPATRTPSQPESDTNRSSRIGGMSTAGTGRLNQAVGPLDRNRYPSHGYREMTTLTPWSLHTNTPISTVEGGVLVAPGQAHASRYALEAQQGKARRMLERHWRTLVVFAILTWFALRIYLILPSVPYCDSSDGGRETIRGCRPCPEKGICVGGVLTCREGYVVLGGKCALDRELNRYAHVIQSQIHRILSESAGRYQCGERAIRWKWTENELRDAVEQLPYMERIVHSGKWEAAFRRALDTIDHPVARSARPYSGSSTAVAVSSTDMLETDLDEYPGSRDENRATTQDTVTDGGVASKDSDQGDVTPGEDAEARLRTEPPVLYWSVEAHLPLWCRVWRVIEAHLGVLLWANILFVLAVMLITRWRRRRQRRRLIEHLQREVYRRLQEQKQQHLATTETRPSESVPPFLVDVHLRDELVGDMADVSERQQLWQAVIARVRSDSRIHLRYETFADGRRAVVWEWTAPLASS</sequence>
<feature type="compositionally biased region" description="Polar residues" evidence="7">
    <location>
        <begin position="216"/>
        <end position="239"/>
    </location>
</feature>
<dbReference type="GO" id="GO:0071763">
    <property type="term" value="P:nuclear membrane organization"/>
    <property type="evidence" value="ECO:0007669"/>
    <property type="project" value="TreeGrafter"/>
</dbReference>
<dbReference type="OrthoDB" id="341403at2759"/>
<keyword evidence="6" id="KW-0539">Nucleus</keyword>
<evidence type="ECO:0000313" key="11">
    <source>
        <dbReference type="Proteomes" id="UP000530660"/>
    </source>
</evidence>
<dbReference type="AlphaFoldDB" id="A0A7J7IQH1"/>
<evidence type="ECO:0000256" key="3">
    <source>
        <dbReference type="ARBA" id="ARBA00022692"/>
    </source>
</evidence>
<dbReference type="Gene3D" id="1.10.10.1180">
    <property type="entry name" value="MAN1, winged-helix domain"/>
    <property type="match status" value="1"/>
</dbReference>
<dbReference type="GO" id="GO:0034399">
    <property type="term" value="C:nuclear periphery"/>
    <property type="evidence" value="ECO:0007669"/>
    <property type="project" value="TreeGrafter"/>
</dbReference>
<feature type="region of interest" description="Disordered" evidence="7">
    <location>
        <begin position="35"/>
        <end position="247"/>
    </location>
</feature>
<keyword evidence="4 8" id="KW-1133">Transmembrane helix</keyword>
<evidence type="ECO:0000256" key="8">
    <source>
        <dbReference type="SAM" id="Phobius"/>
    </source>
</evidence>
<evidence type="ECO:0000259" key="9">
    <source>
        <dbReference type="Pfam" id="PF09402"/>
    </source>
</evidence>
<feature type="compositionally biased region" description="Low complexity" evidence="7">
    <location>
        <begin position="192"/>
        <end position="208"/>
    </location>
</feature>
<keyword evidence="5 8" id="KW-0472">Membrane</keyword>
<evidence type="ECO:0000256" key="2">
    <source>
        <dbReference type="ARBA" id="ARBA00022553"/>
    </source>
</evidence>